<evidence type="ECO:0008006" key="2">
    <source>
        <dbReference type="Google" id="ProtNLM"/>
    </source>
</evidence>
<name>A0A6C0C0R2_9ZZZZ</name>
<protein>
    <recommendedName>
        <fullName evidence="2">mRNA capping enzyme adenylation domain-containing protein</fullName>
    </recommendedName>
</protein>
<organism evidence="1">
    <name type="scientific">viral metagenome</name>
    <dbReference type="NCBI Taxonomy" id="1070528"/>
    <lineage>
        <taxon>unclassified sequences</taxon>
        <taxon>metagenomes</taxon>
        <taxon>organismal metagenomes</taxon>
    </lineage>
</organism>
<accession>A0A6C0C0R2</accession>
<proteinExistence type="predicted"/>
<evidence type="ECO:0000313" key="1">
    <source>
        <dbReference type="EMBL" id="QHS98006.1"/>
    </source>
</evidence>
<dbReference type="EMBL" id="MN739312">
    <property type="protein sequence ID" value="QHS98006.1"/>
    <property type="molecule type" value="Genomic_DNA"/>
</dbReference>
<dbReference type="AlphaFoldDB" id="A0A6C0C0R2"/>
<reference evidence="1" key="1">
    <citation type="journal article" date="2020" name="Nature">
        <title>Giant virus diversity and host interactions through global metagenomics.</title>
        <authorList>
            <person name="Schulz F."/>
            <person name="Roux S."/>
            <person name="Paez-Espino D."/>
            <person name="Jungbluth S."/>
            <person name="Walsh D.A."/>
            <person name="Denef V.J."/>
            <person name="McMahon K.D."/>
            <person name="Konstantinidis K.T."/>
            <person name="Eloe-Fadrosh E.A."/>
            <person name="Kyrpides N.C."/>
            <person name="Woyke T."/>
        </authorList>
    </citation>
    <scope>NUCLEOTIDE SEQUENCE</scope>
    <source>
        <strain evidence="1">GVMAG-M-3300020182-84</strain>
    </source>
</reference>
<sequence length="355" mass="42328">MELEQIQIDTIMERLPDFELSYETVSHKKVYNYDIAMAIPFGKKCLCWFSYFNDEDVCYFMNLNKDKNVSDVVKIEHNNIELSLNTMLYGTLVQEEDTNRKYFIIEDIYYYCGIPLKKYNVGEKFKLLDFVMKQTDQMFHDYGFHIMLPFIWSHNHNIYNGFIPKHIESDIPYNIHHIQYRNCKSNITYLNVKTQKLNMLKQAKKGATTSTVPVIQSYECKYNKNLKSPQYMNTTVFTMKANMQSDIYNLFAYGKAGEKIYYDVAYIPNYLTSVKMNSIFRNIKENVNIDNIEESDDEDDFQNTDVYKHVDLNKEIKINCRFHRKFKKWVPIQIAPRDARVVHIGRLVYGYQDKR</sequence>